<dbReference type="AlphaFoldDB" id="A0A9J6F245"/>
<sequence>MLRAENSFLETRKQALRALYLQPRVEKHNLAAIRPTFKFAQVCPAAPVCPGTGTPCTAGQPCQAPLPPGPPSPRRLAAVFRTGGNPRLDNVPGAQFIRCPDPTKCPATPFCPNTITPCTPNAPCGGPPQPPPAPPQPLPPPPPQPPYPPRKRRRSGPKQHELRNEKRLRNQHDQQHAKEPDKAKERQTEDDSQTGSEKASEDASEEAKQRSGQPVVAGRRCHKDDQCDDGRSCPSRGRCTGDGRECDVDHPCKRRRGWRLRAPLSS</sequence>
<proteinExistence type="predicted"/>
<evidence type="ECO:0000256" key="1">
    <source>
        <dbReference type="SAM" id="MobiDB-lite"/>
    </source>
</evidence>
<feature type="compositionally biased region" description="Basic and acidic residues" evidence="1">
    <location>
        <begin position="158"/>
        <end position="189"/>
    </location>
</feature>
<gene>
    <name evidence="2" type="ORF">HPB51_010177</name>
</gene>
<feature type="compositionally biased region" description="Pro residues" evidence="1">
    <location>
        <begin position="126"/>
        <end position="148"/>
    </location>
</feature>
<dbReference type="Proteomes" id="UP000821866">
    <property type="component" value="Chromosome 1"/>
</dbReference>
<feature type="compositionally biased region" description="Basic and acidic residues" evidence="1">
    <location>
        <begin position="239"/>
        <end position="251"/>
    </location>
</feature>
<accession>A0A9J6F245</accession>
<reference evidence="2" key="2">
    <citation type="submission" date="2021-09" db="EMBL/GenBank/DDBJ databases">
        <authorList>
            <person name="Jia N."/>
            <person name="Wang J."/>
            <person name="Shi W."/>
            <person name="Du L."/>
            <person name="Sun Y."/>
            <person name="Zhan W."/>
            <person name="Jiang J."/>
            <person name="Wang Q."/>
            <person name="Zhang B."/>
            <person name="Ji P."/>
            <person name="Sakyi L.B."/>
            <person name="Cui X."/>
            <person name="Yuan T."/>
            <person name="Jiang B."/>
            <person name="Yang W."/>
            <person name="Lam T.T.-Y."/>
            <person name="Chang Q."/>
            <person name="Ding S."/>
            <person name="Wang X."/>
            <person name="Zhu J."/>
            <person name="Ruan X."/>
            <person name="Zhao L."/>
            <person name="Wei J."/>
            <person name="Que T."/>
            <person name="Du C."/>
            <person name="Cheng J."/>
            <person name="Dai P."/>
            <person name="Han X."/>
            <person name="Huang E."/>
            <person name="Gao Y."/>
            <person name="Liu J."/>
            <person name="Shao H."/>
            <person name="Ye R."/>
            <person name="Li L."/>
            <person name="Wei W."/>
            <person name="Wang X."/>
            <person name="Wang C."/>
            <person name="Huo Q."/>
            <person name="Li W."/>
            <person name="Guo W."/>
            <person name="Chen H."/>
            <person name="Chen S."/>
            <person name="Zhou L."/>
            <person name="Zhou L."/>
            <person name="Ni X."/>
            <person name="Tian J."/>
            <person name="Zhou Y."/>
            <person name="Sheng Y."/>
            <person name="Liu T."/>
            <person name="Pan Y."/>
            <person name="Xia L."/>
            <person name="Li J."/>
            <person name="Zhao F."/>
            <person name="Cao W."/>
        </authorList>
    </citation>
    <scope>NUCLEOTIDE SEQUENCE</scope>
    <source>
        <strain evidence="2">Rmic-2018</strain>
        <tissue evidence="2">Larvae</tissue>
    </source>
</reference>
<feature type="compositionally biased region" description="Basic and acidic residues" evidence="1">
    <location>
        <begin position="198"/>
        <end position="209"/>
    </location>
</feature>
<feature type="compositionally biased region" description="Basic and acidic residues" evidence="1">
    <location>
        <begin position="222"/>
        <end position="231"/>
    </location>
</feature>
<keyword evidence="3" id="KW-1185">Reference proteome</keyword>
<evidence type="ECO:0000313" key="3">
    <source>
        <dbReference type="Proteomes" id="UP000821866"/>
    </source>
</evidence>
<evidence type="ECO:0000313" key="2">
    <source>
        <dbReference type="EMBL" id="KAH8040397.1"/>
    </source>
</evidence>
<name>A0A9J6F245_RHIMP</name>
<dbReference type="EMBL" id="JABSTU010000001">
    <property type="protein sequence ID" value="KAH8040397.1"/>
    <property type="molecule type" value="Genomic_DNA"/>
</dbReference>
<reference evidence="2" key="1">
    <citation type="journal article" date="2020" name="Cell">
        <title>Large-Scale Comparative Analyses of Tick Genomes Elucidate Their Genetic Diversity and Vector Capacities.</title>
        <authorList>
            <consortium name="Tick Genome and Microbiome Consortium (TIGMIC)"/>
            <person name="Jia N."/>
            <person name="Wang J."/>
            <person name="Shi W."/>
            <person name="Du L."/>
            <person name="Sun Y."/>
            <person name="Zhan W."/>
            <person name="Jiang J.F."/>
            <person name="Wang Q."/>
            <person name="Zhang B."/>
            <person name="Ji P."/>
            <person name="Bell-Sakyi L."/>
            <person name="Cui X.M."/>
            <person name="Yuan T.T."/>
            <person name="Jiang B.G."/>
            <person name="Yang W.F."/>
            <person name="Lam T.T."/>
            <person name="Chang Q.C."/>
            <person name="Ding S.J."/>
            <person name="Wang X.J."/>
            <person name="Zhu J.G."/>
            <person name="Ruan X.D."/>
            <person name="Zhao L."/>
            <person name="Wei J.T."/>
            <person name="Ye R.Z."/>
            <person name="Que T.C."/>
            <person name="Du C.H."/>
            <person name="Zhou Y.H."/>
            <person name="Cheng J.X."/>
            <person name="Dai P.F."/>
            <person name="Guo W.B."/>
            <person name="Han X.H."/>
            <person name="Huang E.J."/>
            <person name="Li L.F."/>
            <person name="Wei W."/>
            <person name="Gao Y.C."/>
            <person name="Liu J.Z."/>
            <person name="Shao H.Z."/>
            <person name="Wang X."/>
            <person name="Wang C.C."/>
            <person name="Yang T.C."/>
            <person name="Huo Q.B."/>
            <person name="Li W."/>
            <person name="Chen H.Y."/>
            <person name="Chen S.E."/>
            <person name="Zhou L.G."/>
            <person name="Ni X.B."/>
            <person name="Tian J.H."/>
            <person name="Sheng Y."/>
            <person name="Liu T."/>
            <person name="Pan Y.S."/>
            <person name="Xia L.Y."/>
            <person name="Li J."/>
            <person name="Zhao F."/>
            <person name="Cao W.C."/>
        </authorList>
    </citation>
    <scope>NUCLEOTIDE SEQUENCE</scope>
    <source>
        <strain evidence="2">Rmic-2018</strain>
    </source>
</reference>
<comment type="caution">
    <text evidence="2">The sequence shown here is derived from an EMBL/GenBank/DDBJ whole genome shotgun (WGS) entry which is preliminary data.</text>
</comment>
<feature type="region of interest" description="Disordered" evidence="1">
    <location>
        <begin position="126"/>
        <end position="266"/>
    </location>
</feature>
<organism evidence="2 3">
    <name type="scientific">Rhipicephalus microplus</name>
    <name type="common">Cattle tick</name>
    <name type="synonym">Boophilus microplus</name>
    <dbReference type="NCBI Taxonomy" id="6941"/>
    <lineage>
        <taxon>Eukaryota</taxon>
        <taxon>Metazoa</taxon>
        <taxon>Ecdysozoa</taxon>
        <taxon>Arthropoda</taxon>
        <taxon>Chelicerata</taxon>
        <taxon>Arachnida</taxon>
        <taxon>Acari</taxon>
        <taxon>Parasitiformes</taxon>
        <taxon>Ixodida</taxon>
        <taxon>Ixodoidea</taxon>
        <taxon>Ixodidae</taxon>
        <taxon>Rhipicephalinae</taxon>
        <taxon>Rhipicephalus</taxon>
        <taxon>Boophilus</taxon>
    </lineage>
</organism>
<protein>
    <submittedName>
        <fullName evidence="2">Uncharacterized protein</fullName>
    </submittedName>
</protein>